<evidence type="ECO:0000256" key="5">
    <source>
        <dbReference type="ARBA" id="ARBA00022605"/>
    </source>
</evidence>
<organism evidence="11 12">
    <name type="scientific">Emcibacter nanhaiensis</name>
    <dbReference type="NCBI Taxonomy" id="1505037"/>
    <lineage>
        <taxon>Bacteria</taxon>
        <taxon>Pseudomonadati</taxon>
        <taxon>Pseudomonadota</taxon>
        <taxon>Alphaproteobacteria</taxon>
        <taxon>Emcibacterales</taxon>
        <taxon>Emcibacteraceae</taxon>
        <taxon>Emcibacter</taxon>
    </lineage>
</organism>
<evidence type="ECO:0000256" key="7">
    <source>
        <dbReference type="ARBA" id="ARBA00022801"/>
    </source>
</evidence>
<dbReference type="GO" id="GO:0046872">
    <property type="term" value="F:metal ion binding"/>
    <property type="evidence" value="ECO:0007669"/>
    <property type="project" value="UniProtKB-KW"/>
</dbReference>
<dbReference type="Gene3D" id="3.30.70.360">
    <property type="match status" value="1"/>
</dbReference>
<evidence type="ECO:0000259" key="10">
    <source>
        <dbReference type="Pfam" id="PF07687"/>
    </source>
</evidence>
<dbReference type="InterPro" id="IPR011650">
    <property type="entry name" value="Peptidase_M20_dimer"/>
</dbReference>
<dbReference type="NCBIfam" id="TIGR01892">
    <property type="entry name" value="AcOrn-deacetyl"/>
    <property type="match status" value="1"/>
</dbReference>
<dbReference type="GO" id="GO:0006526">
    <property type="term" value="P:L-arginine biosynthetic process"/>
    <property type="evidence" value="ECO:0007669"/>
    <property type="project" value="UniProtKB-KW"/>
</dbReference>
<dbReference type="InterPro" id="IPR002933">
    <property type="entry name" value="Peptidase_M20"/>
</dbReference>
<keyword evidence="7 11" id="KW-0378">Hydrolase</keyword>
<comment type="cofactor">
    <cofactor evidence="1">
        <name>Zn(2+)</name>
        <dbReference type="ChEBI" id="CHEBI:29105"/>
    </cofactor>
</comment>
<dbReference type="CDD" id="cd03894">
    <property type="entry name" value="M20_ArgE"/>
    <property type="match status" value="1"/>
</dbReference>
<name>A0A501PBN9_9PROT</name>
<keyword evidence="4" id="KW-0055">Arginine biosynthesis</keyword>
<keyword evidence="6" id="KW-0479">Metal-binding</keyword>
<evidence type="ECO:0000256" key="4">
    <source>
        <dbReference type="ARBA" id="ARBA00022571"/>
    </source>
</evidence>
<dbReference type="EC" id="3.5.1.16" evidence="11"/>
<comment type="caution">
    <text evidence="11">The sequence shown here is derived from an EMBL/GenBank/DDBJ whole genome shotgun (WGS) entry which is preliminary data.</text>
</comment>
<evidence type="ECO:0000256" key="3">
    <source>
        <dbReference type="ARBA" id="ARBA00022490"/>
    </source>
</evidence>
<dbReference type="InterPro" id="IPR010169">
    <property type="entry name" value="AcOrn-deacetyl"/>
</dbReference>
<keyword evidence="3" id="KW-0963">Cytoplasm</keyword>
<dbReference type="SUPFAM" id="SSF55031">
    <property type="entry name" value="Bacterial exopeptidase dimerisation domain"/>
    <property type="match status" value="1"/>
</dbReference>
<feature type="domain" description="Peptidase M20 dimerisation" evidence="10">
    <location>
        <begin position="172"/>
        <end position="282"/>
    </location>
</feature>
<dbReference type="AlphaFoldDB" id="A0A501PBN9"/>
<reference evidence="12" key="1">
    <citation type="submission" date="2019-06" db="EMBL/GenBank/DDBJ databases">
        <title>The complete genome of Emcibacter congregatus ZYLT.</title>
        <authorList>
            <person name="Zhao Z."/>
        </authorList>
    </citation>
    <scope>NUCLEOTIDE SEQUENCE [LARGE SCALE GENOMIC DNA]</scope>
    <source>
        <strain evidence="12">MCCC 1A06723</strain>
    </source>
</reference>
<evidence type="ECO:0000256" key="9">
    <source>
        <dbReference type="ARBA" id="ARBA00023285"/>
    </source>
</evidence>
<keyword evidence="8" id="KW-0862">Zinc</keyword>
<evidence type="ECO:0000256" key="8">
    <source>
        <dbReference type="ARBA" id="ARBA00022833"/>
    </source>
</evidence>
<dbReference type="SUPFAM" id="SSF53187">
    <property type="entry name" value="Zn-dependent exopeptidases"/>
    <property type="match status" value="1"/>
</dbReference>
<dbReference type="NCBIfam" id="NF005710">
    <property type="entry name" value="PRK07522.1"/>
    <property type="match status" value="1"/>
</dbReference>
<dbReference type="Pfam" id="PF01546">
    <property type="entry name" value="Peptidase_M20"/>
    <property type="match status" value="1"/>
</dbReference>
<dbReference type="PROSITE" id="PS00759">
    <property type="entry name" value="ARGE_DAPE_CPG2_2"/>
    <property type="match status" value="1"/>
</dbReference>
<dbReference type="GO" id="GO:0008777">
    <property type="term" value="F:acetylornithine deacetylase activity"/>
    <property type="evidence" value="ECO:0007669"/>
    <property type="project" value="UniProtKB-EC"/>
</dbReference>
<dbReference type="OrthoDB" id="9809784at2"/>
<accession>A0A501PBN9</accession>
<gene>
    <name evidence="11" type="primary">argE</name>
    <name evidence="11" type="ORF">FIV46_14825</name>
</gene>
<dbReference type="InterPro" id="IPR050072">
    <property type="entry name" value="Peptidase_M20A"/>
</dbReference>
<dbReference type="Proteomes" id="UP000319148">
    <property type="component" value="Unassembled WGS sequence"/>
</dbReference>
<dbReference type="InterPro" id="IPR001261">
    <property type="entry name" value="ArgE/DapE_CS"/>
</dbReference>
<evidence type="ECO:0000313" key="11">
    <source>
        <dbReference type="EMBL" id="TPD57396.1"/>
    </source>
</evidence>
<evidence type="ECO:0000256" key="6">
    <source>
        <dbReference type="ARBA" id="ARBA00022723"/>
    </source>
</evidence>
<dbReference type="RefSeq" id="WP_139941711.1">
    <property type="nucleotide sequence ID" value="NZ_JBHSYP010000005.1"/>
</dbReference>
<dbReference type="Gene3D" id="3.40.630.10">
    <property type="entry name" value="Zn peptidases"/>
    <property type="match status" value="1"/>
</dbReference>
<evidence type="ECO:0000256" key="2">
    <source>
        <dbReference type="ARBA" id="ARBA00005691"/>
    </source>
</evidence>
<evidence type="ECO:0000313" key="12">
    <source>
        <dbReference type="Proteomes" id="UP000319148"/>
    </source>
</evidence>
<proteinExistence type="inferred from homology"/>
<dbReference type="PANTHER" id="PTHR43808">
    <property type="entry name" value="ACETYLORNITHINE DEACETYLASE"/>
    <property type="match status" value="1"/>
</dbReference>
<dbReference type="PANTHER" id="PTHR43808:SF31">
    <property type="entry name" value="N-ACETYL-L-CITRULLINE DEACETYLASE"/>
    <property type="match status" value="1"/>
</dbReference>
<keyword evidence="9" id="KW-0170">Cobalt</keyword>
<evidence type="ECO:0000256" key="1">
    <source>
        <dbReference type="ARBA" id="ARBA00001947"/>
    </source>
</evidence>
<keyword evidence="5" id="KW-0028">Amino-acid biosynthesis</keyword>
<dbReference type="Pfam" id="PF07687">
    <property type="entry name" value="M20_dimer"/>
    <property type="match status" value="1"/>
</dbReference>
<dbReference type="InterPro" id="IPR036264">
    <property type="entry name" value="Bact_exopeptidase_dim_dom"/>
</dbReference>
<dbReference type="EMBL" id="VFIY01000018">
    <property type="protein sequence ID" value="TPD57396.1"/>
    <property type="molecule type" value="Genomic_DNA"/>
</dbReference>
<comment type="similarity">
    <text evidence="2">Belongs to the peptidase M20A family. ArgE subfamily.</text>
</comment>
<sequence length="391" mass="42578">MTSLSSAQMLEKLIAFDTTSWKSNMALIDFVRGYLADLGIESELFFNEERNKANLWATIGPRDVPGIILSGHTDVVPVDGQEWSSDPFILTDRDGLFYGRGTSDMKGFIACVLAAVPAFVRSQLKEPIHLAFSYDEEIGCTGCMSMIEHVRDMAVKPRACIVGEPTNMKVVNSHKGLSTLITRVRGEEAHASTDRGVNAIYYASRMIGFLDNLRRELKARSAEVEGFDPPYTTLEVGTISGGAAPNITPAHCQFEWEYRTIPGTDPEEIPRRLEEFVNSELLPEMGPGKDGRARIDTAYTSRVPSLLPESGSSAETLVLALAKSNEMAKVSYGTEAGHFQATGGIPTVICGPGSILQAHRPDEYIEPGELAACDEFLQKLRAVVTKPATGA</sequence>
<protein>
    <submittedName>
        <fullName evidence="11">Acetylornithine deacetylase</fullName>
        <ecNumber evidence="11">3.5.1.16</ecNumber>
    </submittedName>
</protein>
<keyword evidence="12" id="KW-1185">Reference proteome</keyword>